<name>A0ABR4DXW6_9PEZI</name>
<accession>A0ABR4DXW6</accession>
<gene>
    <name evidence="1" type="ORF">FJTKL_02563</name>
</gene>
<proteinExistence type="predicted"/>
<organism evidence="1 2">
    <name type="scientific">Diaporthe vaccinii</name>
    <dbReference type="NCBI Taxonomy" id="105482"/>
    <lineage>
        <taxon>Eukaryota</taxon>
        <taxon>Fungi</taxon>
        <taxon>Dikarya</taxon>
        <taxon>Ascomycota</taxon>
        <taxon>Pezizomycotina</taxon>
        <taxon>Sordariomycetes</taxon>
        <taxon>Sordariomycetidae</taxon>
        <taxon>Diaporthales</taxon>
        <taxon>Diaporthaceae</taxon>
        <taxon>Diaporthe</taxon>
        <taxon>Diaporthe eres species complex</taxon>
    </lineage>
</organism>
<evidence type="ECO:0000313" key="2">
    <source>
        <dbReference type="Proteomes" id="UP001600888"/>
    </source>
</evidence>
<dbReference type="EMBL" id="JBAWTH010000143">
    <property type="protein sequence ID" value="KAL2275021.1"/>
    <property type="molecule type" value="Genomic_DNA"/>
</dbReference>
<keyword evidence="2" id="KW-1185">Reference proteome</keyword>
<dbReference type="Proteomes" id="UP001600888">
    <property type="component" value="Unassembled WGS sequence"/>
</dbReference>
<evidence type="ECO:0008006" key="3">
    <source>
        <dbReference type="Google" id="ProtNLM"/>
    </source>
</evidence>
<sequence>MQISQIPISSICHVISNLPPTIFTSLSDNCFLMTSTAFLFSSRMKSSVSVLSWSKSSCIPVRRSSTSSHTRSSTWRSIS</sequence>
<comment type="caution">
    <text evidence="1">The sequence shown here is derived from an EMBL/GenBank/DDBJ whole genome shotgun (WGS) entry which is preliminary data.</text>
</comment>
<reference evidence="1 2" key="1">
    <citation type="submission" date="2024-03" db="EMBL/GenBank/DDBJ databases">
        <title>A high-quality draft genome sequence of Diaporthe vaccinii, a causative agent of upright dieback and viscid rot disease in cranberry plants.</title>
        <authorList>
            <person name="Sarrasin M."/>
            <person name="Lang B.F."/>
            <person name="Burger G."/>
        </authorList>
    </citation>
    <scope>NUCLEOTIDE SEQUENCE [LARGE SCALE GENOMIC DNA]</scope>
    <source>
        <strain evidence="1 2">IS7</strain>
    </source>
</reference>
<evidence type="ECO:0000313" key="1">
    <source>
        <dbReference type="EMBL" id="KAL2275021.1"/>
    </source>
</evidence>
<protein>
    <recommendedName>
        <fullName evidence="3">F-box domain-containing protein</fullName>
    </recommendedName>
</protein>